<organism evidence="2 3">
    <name type="scientific">Candidatus Nesterenkonia stercoripullorum</name>
    <dbReference type="NCBI Taxonomy" id="2838701"/>
    <lineage>
        <taxon>Bacteria</taxon>
        <taxon>Bacillati</taxon>
        <taxon>Actinomycetota</taxon>
        <taxon>Actinomycetes</taxon>
        <taxon>Micrococcales</taxon>
        <taxon>Micrococcaceae</taxon>
        <taxon>Nesterenkonia</taxon>
    </lineage>
</organism>
<evidence type="ECO:0000256" key="1">
    <source>
        <dbReference type="SAM" id="Phobius"/>
    </source>
</evidence>
<name>A0A9D1USQ6_9MICC</name>
<feature type="transmembrane region" description="Helical" evidence="1">
    <location>
        <begin position="195"/>
        <end position="217"/>
    </location>
</feature>
<accession>A0A9D1USQ6</accession>
<dbReference type="AlphaFoldDB" id="A0A9D1USQ6"/>
<proteinExistence type="predicted"/>
<keyword evidence="1" id="KW-0472">Membrane</keyword>
<protein>
    <submittedName>
        <fullName evidence="2">Uncharacterized protein</fullName>
    </submittedName>
</protein>
<evidence type="ECO:0000313" key="3">
    <source>
        <dbReference type="Proteomes" id="UP000824151"/>
    </source>
</evidence>
<feature type="transmembrane region" description="Helical" evidence="1">
    <location>
        <begin position="242"/>
        <end position="268"/>
    </location>
</feature>
<keyword evidence="1" id="KW-1133">Transmembrane helix</keyword>
<sequence length="278" mass="29514">MTESASSPVNDDSAESSARIPREYVWPRVFLPMVLFALSCWGAWDSLQDPAGTRLLGTLPALAPPLIVAWYAVLISGHNERGPARVAYRILPVAGALPIPLALANGIFLLAAWLVPTYYTAVTAAGGGHYYWLDNIAQELLTTTVGGVLFGVGAGLFVVAVVALPVAAFRAPDAAPQPRRRTTPRPGRISTTMDGVLLAGVFLSMTGVVIATATYGFDLFPTRWRWTWIAVESGQATGQAGWWLAGVGVLALGSAMIVAACVYVLCVVGRARRRAAHQ</sequence>
<gene>
    <name evidence="2" type="ORF">H9871_06110</name>
</gene>
<feature type="transmembrane region" description="Helical" evidence="1">
    <location>
        <begin position="148"/>
        <end position="171"/>
    </location>
</feature>
<reference evidence="2" key="1">
    <citation type="journal article" date="2021" name="PeerJ">
        <title>Extensive microbial diversity within the chicken gut microbiome revealed by metagenomics and culture.</title>
        <authorList>
            <person name="Gilroy R."/>
            <person name="Ravi A."/>
            <person name="Getino M."/>
            <person name="Pursley I."/>
            <person name="Horton D.L."/>
            <person name="Alikhan N.F."/>
            <person name="Baker D."/>
            <person name="Gharbi K."/>
            <person name="Hall N."/>
            <person name="Watson M."/>
            <person name="Adriaenssens E.M."/>
            <person name="Foster-Nyarko E."/>
            <person name="Jarju S."/>
            <person name="Secka A."/>
            <person name="Antonio M."/>
            <person name="Oren A."/>
            <person name="Chaudhuri R.R."/>
            <person name="La Ragione R."/>
            <person name="Hildebrand F."/>
            <person name="Pallen M.J."/>
        </authorList>
    </citation>
    <scope>NUCLEOTIDE SEQUENCE</scope>
    <source>
        <strain evidence="2">ChiHejej3B27-3195</strain>
    </source>
</reference>
<comment type="caution">
    <text evidence="2">The sequence shown here is derived from an EMBL/GenBank/DDBJ whole genome shotgun (WGS) entry which is preliminary data.</text>
</comment>
<dbReference type="Proteomes" id="UP000824151">
    <property type="component" value="Unassembled WGS sequence"/>
</dbReference>
<keyword evidence="1" id="KW-0812">Transmembrane</keyword>
<feature type="transmembrane region" description="Helical" evidence="1">
    <location>
        <begin position="56"/>
        <end position="74"/>
    </location>
</feature>
<reference evidence="2" key="2">
    <citation type="submission" date="2021-04" db="EMBL/GenBank/DDBJ databases">
        <authorList>
            <person name="Gilroy R."/>
        </authorList>
    </citation>
    <scope>NUCLEOTIDE SEQUENCE</scope>
    <source>
        <strain evidence="2">ChiHejej3B27-3195</strain>
    </source>
</reference>
<feature type="transmembrane region" description="Helical" evidence="1">
    <location>
        <begin position="25"/>
        <end position="44"/>
    </location>
</feature>
<evidence type="ECO:0000313" key="2">
    <source>
        <dbReference type="EMBL" id="HIW99699.1"/>
    </source>
</evidence>
<dbReference type="EMBL" id="DXGD01000225">
    <property type="protein sequence ID" value="HIW99699.1"/>
    <property type="molecule type" value="Genomic_DNA"/>
</dbReference>
<feature type="transmembrane region" description="Helical" evidence="1">
    <location>
        <begin position="86"/>
        <end position="115"/>
    </location>
</feature>